<sequence>MHRTLLDRSCDEAKSTVSVRVTKQCSLRILPKNQILGIFDSYIRIIKYWLNNKYILIDHSAHLSKNLIKYPKWLNIIIESQKRHTLIPNQSTNLTIK</sequence>
<gene>
    <name evidence="1" type="ORF">A7M90_01630</name>
</gene>
<organism evidence="1 2">
    <name type="scientific">Acinetobacter baumannii</name>
    <dbReference type="NCBI Taxonomy" id="470"/>
    <lineage>
        <taxon>Bacteria</taxon>
        <taxon>Pseudomonadati</taxon>
        <taxon>Pseudomonadota</taxon>
        <taxon>Gammaproteobacteria</taxon>
        <taxon>Moraxellales</taxon>
        <taxon>Moraxellaceae</taxon>
        <taxon>Acinetobacter</taxon>
        <taxon>Acinetobacter calcoaceticus/baumannii complex</taxon>
    </lineage>
</organism>
<protein>
    <submittedName>
        <fullName evidence="1">Uncharacterized protein</fullName>
    </submittedName>
</protein>
<dbReference type="EMBL" id="LYKI01000012">
    <property type="protein sequence ID" value="OIG73367.1"/>
    <property type="molecule type" value="Genomic_DNA"/>
</dbReference>
<evidence type="ECO:0000313" key="1">
    <source>
        <dbReference type="EMBL" id="OIG73367.1"/>
    </source>
</evidence>
<dbReference type="AlphaFoldDB" id="A0A1S2FZ21"/>
<evidence type="ECO:0000313" key="2">
    <source>
        <dbReference type="Proteomes" id="UP000179937"/>
    </source>
</evidence>
<reference evidence="1 2" key="1">
    <citation type="submission" date="2016-05" db="EMBL/GenBank/DDBJ databases">
        <title>The evolution of Acinetobacter baumannii in vivo.</title>
        <authorList>
            <person name="Hua X."/>
            <person name="Yu Y."/>
        </authorList>
    </citation>
    <scope>NUCLEOTIDE SEQUENCE [LARGE SCALE GENOMIC DNA]</scope>
    <source>
        <strain evidence="1 2">XH647</strain>
    </source>
</reference>
<dbReference type="Proteomes" id="UP000179937">
    <property type="component" value="Unassembled WGS sequence"/>
</dbReference>
<comment type="caution">
    <text evidence="1">The sequence shown here is derived from an EMBL/GenBank/DDBJ whole genome shotgun (WGS) entry which is preliminary data.</text>
</comment>
<proteinExistence type="predicted"/>
<name>A0A1S2FZ21_ACIBA</name>
<accession>A0A1S2FZ21</accession>